<keyword evidence="6" id="KW-0812">Transmembrane</keyword>
<dbReference type="KEGG" id="alim:106524045"/>
<protein>
    <recommendedName>
        <fullName evidence="4 14">Protein-tyrosine sulfotransferase</fullName>
        <ecNumber evidence="4 14">2.8.2.20</ecNumber>
    </recommendedName>
</protein>
<evidence type="ECO:0000256" key="13">
    <source>
        <dbReference type="ARBA" id="ARBA00048460"/>
    </source>
</evidence>
<dbReference type="InterPro" id="IPR027417">
    <property type="entry name" value="P-loop_NTPase"/>
</dbReference>
<evidence type="ECO:0000256" key="14">
    <source>
        <dbReference type="RuleBase" id="RU365018"/>
    </source>
</evidence>
<evidence type="ECO:0000256" key="12">
    <source>
        <dbReference type="ARBA" id="ARBA00023180"/>
    </source>
</evidence>
<keyword evidence="9" id="KW-0333">Golgi apparatus</keyword>
<keyword evidence="5 14" id="KW-0808">Transferase</keyword>
<evidence type="ECO:0000256" key="1">
    <source>
        <dbReference type="ARBA" id="ARBA00003886"/>
    </source>
</evidence>
<evidence type="ECO:0000256" key="4">
    <source>
        <dbReference type="ARBA" id="ARBA00013262"/>
    </source>
</evidence>
<keyword evidence="10" id="KW-0472">Membrane</keyword>
<keyword evidence="11" id="KW-1015">Disulfide bond</keyword>
<sequence length="352" mass="39497">MRSTRINLLVGCMLLCSASLLYWVMTGMDCPRKSHRHRWMELTLGSGNQSALLAEHFPEDTPIIFIGGFPRSGTTLMRVMLDAHKAVRCGEETRVIPRLLAMRATWSRSVKERIRLDEAGVTDQVLDSAVRAFLLEIIVGHGEPAPRLCNKDPFTLKSLSYLARIFPKAKFILMLRDGRATVHSMISRKVTISGFDLTSYRDCLTKWSSAVETMFSQCQAAGGSKCLPVQYEQFVLHPEQEMKKLLNFLELHWDQSVLHHEELIGKAGGVSLSRVERSTDQVMNPVNTEALSKWVGNIPADVLSDMAEIAPMLARLGYDPHANPPDYRKLQPLVSSLYYSQKLKAADSSHPS</sequence>
<dbReference type="FunFam" id="3.40.50.300:FF:000290">
    <property type="entry name" value="Protein-tyrosine sulfotransferase"/>
    <property type="match status" value="1"/>
</dbReference>
<dbReference type="AlphaFoldDB" id="A0A2I4BZG5"/>
<organism evidence="15 16">
    <name type="scientific">Austrofundulus limnaeus</name>
    <name type="common">Annual killifish</name>
    <dbReference type="NCBI Taxonomy" id="52670"/>
    <lineage>
        <taxon>Eukaryota</taxon>
        <taxon>Metazoa</taxon>
        <taxon>Chordata</taxon>
        <taxon>Craniata</taxon>
        <taxon>Vertebrata</taxon>
        <taxon>Euteleostomi</taxon>
        <taxon>Actinopterygii</taxon>
        <taxon>Neopterygii</taxon>
        <taxon>Teleostei</taxon>
        <taxon>Neoteleostei</taxon>
        <taxon>Acanthomorphata</taxon>
        <taxon>Ovalentaria</taxon>
        <taxon>Atherinomorphae</taxon>
        <taxon>Cyprinodontiformes</taxon>
        <taxon>Rivulidae</taxon>
        <taxon>Austrofundulus</taxon>
    </lineage>
</organism>
<comment type="catalytic activity">
    <reaction evidence="13 14">
        <text>L-tyrosyl-[protein] + 3'-phosphoadenylyl sulfate = O-sulfo-L-tyrosine-[protein] + adenosine 3',5'-bisphosphate + H(+)</text>
        <dbReference type="Rhea" id="RHEA:16801"/>
        <dbReference type="Rhea" id="RHEA-COMP:10136"/>
        <dbReference type="Rhea" id="RHEA-COMP:11688"/>
        <dbReference type="ChEBI" id="CHEBI:15378"/>
        <dbReference type="ChEBI" id="CHEBI:46858"/>
        <dbReference type="ChEBI" id="CHEBI:58339"/>
        <dbReference type="ChEBI" id="CHEBI:58343"/>
        <dbReference type="ChEBI" id="CHEBI:65286"/>
        <dbReference type="EC" id="2.8.2.20"/>
    </reaction>
</comment>
<dbReference type="RefSeq" id="XP_013873132.1">
    <property type="nucleotide sequence ID" value="XM_014017678.1"/>
</dbReference>
<comment type="function">
    <text evidence="1 14">Catalyzes the O-sulfation of tyrosine residues within acidic motifs of polypeptides, using 3'-phosphoadenylyl sulfate (PAPS) as cosubstrate.</text>
</comment>
<gene>
    <name evidence="16" type="primary">LOC106524045</name>
</gene>
<dbReference type="OrthoDB" id="545675at2759"/>
<dbReference type="STRING" id="52670.A0A2I4BZG5"/>
<dbReference type="GeneID" id="106524045"/>
<evidence type="ECO:0000313" key="15">
    <source>
        <dbReference type="Proteomes" id="UP000192220"/>
    </source>
</evidence>
<keyword evidence="8" id="KW-1133">Transmembrane helix</keyword>
<dbReference type="Proteomes" id="UP000192220">
    <property type="component" value="Unplaced"/>
</dbReference>
<dbReference type="InterPro" id="IPR026634">
    <property type="entry name" value="TPST-like"/>
</dbReference>
<evidence type="ECO:0000256" key="10">
    <source>
        <dbReference type="ARBA" id="ARBA00023136"/>
    </source>
</evidence>
<evidence type="ECO:0000256" key="2">
    <source>
        <dbReference type="ARBA" id="ARBA00004323"/>
    </source>
</evidence>
<evidence type="ECO:0000256" key="9">
    <source>
        <dbReference type="ARBA" id="ARBA00023034"/>
    </source>
</evidence>
<dbReference type="FunCoup" id="A0A2I4BZG5">
    <property type="interactions" value="2"/>
</dbReference>
<keyword evidence="7" id="KW-0735">Signal-anchor</keyword>
<dbReference type="PANTHER" id="PTHR12788:SF4">
    <property type="entry name" value="PROTEIN-TYROSINE SULFOTRANSFERASE 1"/>
    <property type="match status" value="1"/>
</dbReference>
<evidence type="ECO:0000256" key="5">
    <source>
        <dbReference type="ARBA" id="ARBA00022679"/>
    </source>
</evidence>
<evidence type="ECO:0000256" key="8">
    <source>
        <dbReference type="ARBA" id="ARBA00022989"/>
    </source>
</evidence>
<reference evidence="16" key="1">
    <citation type="submission" date="2025-08" db="UniProtKB">
        <authorList>
            <consortium name="RefSeq"/>
        </authorList>
    </citation>
    <scope>IDENTIFICATION</scope>
    <source>
        <strain evidence="16">Quisiro</strain>
    </source>
</reference>
<dbReference type="InParanoid" id="A0A2I4BZG5"/>
<dbReference type="GO" id="GO:0000139">
    <property type="term" value="C:Golgi membrane"/>
    <property type="evidence" value="ECO:0007669"/>
    <property type="project" value="UniProtKB-SubCell"/>
</dbReference>
<dbReference type="Pfam" id="PF13469">
    <property type="entry name" value="Sulfotransfer_3"/>
    <property type="match status" value="1"/>
</dbReference>
<keyword evidence="15" id="KW-1185">Reference proteome</keyword>
<proteinExistence type="inferred from homology"/>
<evidence type="ECO:0000256" key="6">
    <source>
        <dbReference type="ARBA" id="ARBA00022692"/>
    </source>
</evidence>
<accession>A0A2I4BZG5</accession>
<keyword evidence="12" id="KW-0325">Glycoprotein</keyword>
<comment type="similarity">
    <text evidence="3 14">Belongs to the protein sulfotransferase family.</text>
</comment>
<dbReference type="GO" id="GO:0008476">
    <property type="term" value="F:protein-tyrosine sulfotransferase activity"/>
    <property type="evidence" value="ECO:0007669"/>
    <property type="project" value="UniProtKB-EC"/>
</dbReference>
<dbReference type="SUPFAM" id="SSF52540">
    <property type="entry name" value="P-loop containing nucleoside triphosphate hydrolases"/>
    <property type="match status" value="1"/>
</dbReference>
<dbReference type="EC" id="2.8.2.20" evidence="4 14"/>
<comment type="subcellular location">
    <subcellularLocation>
        <location evidence="2">Golgi apparatus membrane</location>
        <topology evidence="2">Single-pass type II membrane protein</topology>
    </subcellularLocation>
</comment>
<evidence type="ECO:0000256" key="11">
    <source>
        <dbReference type="ARBA" id="ARBA00023157"/>
    </source>
</evidence>
<evidence type="ECO:0000256" key="7">
    <source>
        <dbReference type="ARBA" id="ARBA00022968"/>
    </source>
</evidence>
<evidence type="ECO:0000256" key="3">
    <source>
        <dbReference type="ARBA" id="ARBA00009988"/>
    </source>
</evidence>
<dbReference type="PANTHER" id="PTHR12788">
    <property type="entry name" value="PROTEIN-TYROSINE SULFOTRANSFERASE 2"/>
    <property type="match status" value="1"/>
</dbReference>
<name>A0A2I4BZG5_AUSLI</name>
<evidence type="ECO:0000313" key="16">
    <source>
        <dbReference type="RefSeq" id="XP_013873132.1"/>
    </source>
</evidence>
<dbReference type="Gene3D" id="3.40.50.300">
    <property type="entry name" value="P-loop containing nucleotide triphosphate hydrolases"/>
    <property type="match status" value="1"/>
</dbReference>